<dbReference type="EMBL" id="JANPWB010000007">
    <property type="protein sequence ID" value="KAJ1173869.1"/>
    <property type="molecule type" value="Genomic_DNA"/>
</dbReference>
<keyword evidence="2" id="KW-1185">Reference proteome</keyword>
<dbReference type="AlphaFoldDB" id="A0AAV7TBD8"/>
<dbReference type="Proteomes" id="UP001066276">
    <property type="component" value="Chromosome 4_1"/>
</dbReference>
<evidence type="ECO:0000313" key="1">
    <source>
        <dbReference type="EMBL" id="KAJ1173869.1"/>
    </source>
</evidence>
<organism evidence="1 2">
    <name type="scientific">Pleurodeles waltl</name>
    <name type="common">Iberian ribbed newt</name>
    <dbReference type="NCBI Taxonomy" id="8319"/>
    <lineage>
        <taxon>Eukaryota</taxon>
        <taxon>Metazoa</taxon>
        <taxon>Chordata</taxon>
        <taxon>Craniata</taxon>
        <taxon>Vertebrata</taxon>
        <taxon>Euteleostomi</taxon>
        <taxon>Amphibia</taxon>
        <taxon>Batrachia</taxon>
        <taxon>Caudata</taxon>
        <taxon>Salamandroidea</taxon>
        <taxon>Salamandridae</taxon>
        <taxon>Pleurodelinae</taxon>
        <taxon>Pleurodeles</taxon>
    </lineage>
</organism>
<gene>
    <name evidence="1" type="ORF">NDU88_005694</name>
</gene>
<sequence>MRRGTPVVALGKRRTGCRVRRREACRECPSRVQYEGCRKRRRDEGCHERTQKRTHRWKALVAWAMRTHLSEAETI</sequence>
<proteinExistence type="predicted"/>
<comment type="caution">
    <text evidence="1">The sequence shown here is derived from an EMBL/GenBank/DDBJ whole genome shotgun (WGS) entry which is preliminary data.</text>
</comment>
<name>A0AAV7TBD8_PLEWA</name>
<evidence type="ECO:0000313" key="2">
    <source>
        <dbReference type="Proteomes" id="UP001066276"/>
    </source>
</evidence>
<accession>A0AAV7TBD8</accession>
<protein>
    <submittedName>
        <fullName evidence="1">Uncharacterized protein</fullName>
    </submittedName>
</protein>
<reference evidence="1" key="1">
    <citation type="journal article" date="2022" name="bioRxiv">
        <title>Sequencing and chromosome-scale assembly of the giantPleurodeles waltlgenome.</title>
        <authorList>
            <person name="Brown T."/>
            <person name="Elewa A."/>
            <person name="Iarovenko S."/>
            <person name="Subramanian E."/>
            <person name="Araus A.J."/>
            <person name="Petzold A."/>
            <person name="Susuki M."/>
            <person name="Suzuki K.-i.T."/>
            <person name="Hayashi T."/>
            <person name="Toyoda A."/>
            <person name="Oliveira C."/>
            <person name="Osipova E."/>
            <person name="Leigh N.D."/>
            <person name="Simon A."/>
            <person name="Yun M.H."/>
        </authorList>
    </citation>
    <scope>NUCLEOTIDE SEQUENCE</scope>
    <source>
        <strain evidence="1">20211129_DDA</strain>
        <tissue evidence="1">Liver</tissue>
    </source>
</reference>